<accession>A0A7Z0ELG3</accession>
<dbReference type="AlphaFoldDB" id="A0A7Z0ELG3"/>
<sequence>MLLTVAELADHFRVSREAVAKWTTRGVTIDGHRCWLRPVDVGAHRARLYDLADAARFDAAARRTLAETPYHRGRGRPLVDQTPTR</sequence>
<proteinExistence type="predicted"/>
<gene>
    <name evidence="1" type="ORF">HNR10_001326</name>
</gene>
<organism evidence="1 2">
    <name type="scientific">Nocardiopsis aegyptia</name>
    <dbReference type="NCBI Taxonomy" id="220378"/>
    <lineage>
        <taxon>Bacteria</taxon>
        <taxon>Bacillati</taxon>
        <taxon>Actinomycetota</taxon>
        <taxon>Actinomycetes</taxon>
        <taxon>Streptosporangiales</taxon>
        <taxon>Nocardiopsidaceae</taxon>
        <taxon>Nocardiopsis</taxon>
    </lineage>
</organism>
<protein>
    <submittedName>
        <fullName evidence="1">Uncharacterized protein</fullName>
    </submittedName>
</protein>
<name>A0A7Z0ELG3_9ACTN</name>
<comment type="caution">
    <text evidence="1">The sequence shown here is derived from an EMBL/GenBank/DDBJ whole genome shotgun (WGS) entry which is preliminary data.</text>
</comment>
<keyword evidence="2" id="KW-1185">Reference proteome</keyword>
<reference evidence="1 2" key="1">
    <citation type="submission" date="2020-07" db="EMBL/GenBank/DDBJ databases">
        <title>Sequencing the genomes of 1000 actinobacteria strains.</title>
        <authorList>
            <person name="Klenk H.-P."/>
        </authorList>
    </citation>
    <scope>NUCLEOTIDE SEQUENCE [LARGE SCALE GENOMIC DNA]</scope>
    <source>
        <strain evidence="1 2">DSM 44442</strain>
    </source>
</reference>
<evidence type="ECO:0000313" key="2">
    <source>
        <dbReference type="Proteomes" id="UP000572051"/>
    </source>
</evidence>
<dbReference type="Proteomes" id="UP000572051">
    <property type="component" value="Unassembled WGS sequence"/>
</dbReference>
<evidence type="ECO:0000313" key="1">
    <source>
        <dbReference type="EMBL" id="NYJ33445.1"/>
    </source>
</evidence>
<dbReference type="EMBL" id="JACCFS010000001">
    <property type="protein sequence ID" value="NYJ33445.1"/>
    <property type="molecule type" value="Genomic_DNA"/>
</dbReference>
<dbReference type="RefSeq" id="WP_179821624.1">
    <property type="nucleotide sequence ID" value="NZ_JACCFS010000001.1"/>
</dbReference>